<organism evidence="1 2">
    <name type="scientific">Priestia koreensis</name>
    <dbReference type="NCBI Taxonomy" id="284581"/>
    <lineage>
        <taxon>Bacteria</taxon>
        <taxon>Bacillati</taxon>
        <taxon>Bacillota</taxon>
        <taxon>Bacilli</taxon>
        <taxon>Bacillales</taxon>
        <taxon>Bacillaceae</taxon>
        <taxon>Priestia</taxon>
    </lineage>
</organism>
<evidence type="ECO:0000313" key="1">
    <source>
        <dbReference type="EMBL" id="KOO43034.1"/>
    </source>
</evidence>
<evidence type="ECO:0000313" key="2">
    <source>
        <dbReference type="Proteomes" id="UP000037558"/>
    </source>
</evidence>
<dbReference type="RefSeq" id="WP_053402842.1">
    <property type="nucleotide sequence ID" value="NZ_CP061868.1"/>
</dbReference>
<reference evidence="2" key="1">
    <citation type="submission" date="2015-08" db="EMBL/GenBank/DDBJ databases">
        <title>Fjat-14210 dsm16467.</title>
        <authorList>
            <person name="Liu B."/>
            <person name="Wang J."/>
            <person name="Zhu Y."/>
            <person name="Liu G."/>
            <person name="Chen Q."/>
            <person name="Chen Z."/>
            <person name="Lan J."/>
            <person name="Che J."/>
            <person name="Ge C."/>
            <person name="Shi H."/>
            <person name="Pan Z."/>
            <person name="Liu X."/>
        </authorList>
    </citation>
    <scope>NUCLEOTIDE SEQUENCE [LARGE SCALE GENOMIC DNA]</scope>
    <source>
        <strain evidence="2">DSM 16467</strain>
    </source>
</reference>
<dbReference type="Proteomes" id="UP000037558">
    <property type="component" value="Unassembled WGS sequence"/>
</dbReference>
<dbReference type="EMBL" id="LILC01000023">
    <property type="protein sequence ID" value="KOO43034.1"/>
    <property type="molecule type" value="Genomic_DNA"/>
</dbReference>
<keyword evidence="2" id="KW-1185">Reference proteome</keyword>
<dbReference type="AlphaFoldDB" id="A0A0M0KW47"/>
<proteinExistence type="predicted"/>
<protein>
    <submittedName>
        <fullName evidence="1">Uncharacterized protein</fullName>
    </submittedName>
</protein>
<name>A0A0M0KW47_9BACI</name>
<dbReference type="PATRIC" id="fig|284581.3.peg.3131"/>
<accession>A0A0M0KW47</accession>
<dbReference type="STRING" id="284581.AMD01_18080"/>
<comment type="caution">
    <text evidence="1">The sequence shown here is derived from an EMBL/GenBank/DDBJ whole genome shotgun (WGS) entry which is preliminary data.</text>
</comment>
<sequence length="164" mass="19149">MENLEIIFTDFNKGKIDKLIYEELKLSTLKLKSSHFYDNISEKDLDFSEVKNIEEVLSPKGTGNIFLEELKLGILLKNVVIVFSFDEQYGDIVFNFPKNEILTDETHDHKLRLKQLVYFLVNLKKNYDIPKIIIGYEPATDKDTLLIEINKVANYDEEIEKILS</sequence>
<gene>
    <name evidence="1" type="ORF">AMD01_18080</name>
</gene>
<dbReference type="OrthoDB" id="2608897at2"/>